<dbReference type="EMBL" id="JAPDNS010000001">
    <property type="protein sequence ID" value="MCW3483019.1"/>
    <property type="molecule type" value="Genomic_DNA"/>
</dbReference>
<evidence type="ECO:0000313" key="6">
    <source>
        <dbReference type="EMBL" id="MCW3483019.1"/>
    </source>
</evidence>
<reference evidence="6 7" key="1">
    <citation type="submission" date="2022-10" db="EMBL/GenBank/DDBJ databases">
        <title>Chitinophaga nivalis PC15 sp. nov., isolated from Pyeongchang county, South Korea.</title>
        <authorList>
            <person name="Trinh H.N."/>
        </authorList>
    </citation>
    <scope>NUCLEOTIDE SEQUENCE [LARGE SCALE GENOMIC DNA]</scope>
    <source>
        <strain evidence="6 7">PC14</strain>
    </source>
</reference>
<dbReference type="InterPro" id="IPR036942">
    <property type="entry name" value="Beta-barrel_TonB_sf"/>
</dbReference>
<dbReference type="Gene3D" id="2.40.170.20">
    <property type="entry name" value="TonB-dependent receptor, beta-barrel domain"/>
    <property type="match status" value="1"/>
</dbReference>
<evidence type="ECO:0000256" key="1">
    <source>
        <dbReference type="ARBA" id="ARBA00004442"/>
    </source>
</evidence>
<dbReference type="InterPro" id="IPR023997">
    <property type="entry name" value="TonB-dep_OMP_SusC/RagA_CS"/>
</dbReference>
<evidence type="ECO:0000256" key="2">
    <source>
        <dbReference type="ARBA" id="ARBA00023136"/>
    </source>
</evidence>
<organism evidence="6 7">
    <name type="scientific">Chitinophaga nivalis</name>
    <dbReference type="NCBI Taxonomy" id="2991709"/>
    <lineage>
        <taxon>Bacteria</taxon>
        <taxon>Pseudomonadati</taxon>
        <taxon>Bacteroidota</taxon>
        <taxon>Chitinophagia</taxon>
        <taxon>Chitinophagales</taxon>
        <taxon>Chitinophagaceae</taxon>
        <taxon>Chitinophaga</taxon>
    </lineage>
</organism>
<sequence length="1216" mass="136426">MTVNLLHTNTSGMAAPATSRCKTLHLLLPGAVLPAWLCLLYTLLYPVVTIAQTQPATRVSVHLHQVSLDKLIQELRRQVDFQFIYSNTTQPPPGNISIDLDQVSLFTLLDKALEKTGWEYHLEKKLIIIRPAATPPTTADSSNAVPLPVIALSGTVTDPDGTPLPFVSITLPKRHKGTFTNEQGAYSLQGAPGDLLAITCVGYESRHLRITTGMPTNISLNKNRQTIPEVIVTGYQQLKSQEMTGAVYTTTGAALRTPGINRIDQAIQGRIPGASVQFSSGGVGTAPKIRIRGTTTLLGDREPLWVIDGVVRESPFPHKTGTETDMLSVADRAAMQAGLSVFGNGITGLNPDDIADITVLKDAAATAIYGTRAGNGVIVITTHSGKSGPLRIQVRNDITVTDKPSYRHMNRMNATERIALSRELFDKGIVYPDDILPPTGYEAYLLQLLHKNISQADFNREVTRLENNNTNWFNVLFRNAVSNNTHVSLQGGDKYLHWYASLGHTAENGNAIRNDMRRLTTAFQATVKPWSFLEARINLQTATYRIHGFYDGLNPYEYAWNTNRVISPDEFYYASMGTAYKPAEFTFGKQPLRFNFLHELNHTGNVSNSNSVNSSILIKAKITRWLRWESLYAFGYDATINRRHADAQAFATALLRGANYEAVPGSDTPVADYLIRQVDSVRKKSSTWRNTLYFHFPAGGGRHDIDIMAGTEMRTNLYEGLSYNAKKAITDSILSNNVNSVFNFLSFYGSIAYAYRRKYMVSVHARTDASNRFATGSPYRLNPVWSAGLRWNMSQEPWLRTQHWLSQLAWKFSFGYQGNTVESISPHLVATNVNPSFDPYTGQYYLGIKNLPYTDLRWERTRSINAGVDMGFFSNRFRVQLDYYQKITADVILKQQVPEEYGLPDSFVNGGEIYNRGWELLVNWVPVQRKNITWEWQLILARNDNEVRNTRSDARVVSLVNGNAIVNGKPVGGLWSFPYAGLSPRDGQPLFRYLDVDIDRERLLHGKPTSYLVYSGNTEPVFSGGINTQLQYGRWSLAGSFTAQLGYIIRLNPLMQGASAGYARPPAPDRNVDRQLADRWQHPGDEKWTTVPSIYSFQYYPFVYSVGKYFGDLSLSKDGTNLYPYDLYNYSDQITVNGSHLRCNYITVGYELVPKNTSWFKSIRSARLSVSVNNPFLIADKRLKGQDPEIQRMSVTENTTALPRYRSYVMSINVQL</sequence>
<dbReference type="RefSeq" id="WP_264727929.1">
    <property type="nucleotide sequence ID" value="NZ_JAPDNR010000001.1"/>
</dbReference>
<evidence type="ECO:0000313" key="7">
    <source>
        <dbReference type="Proteomes" id="UP001207742"/>
    </source>
</evidence>
<evidence type="ECO:0000256" key="4">
    <source>
        <dbReference type="SAM" id="Phobius"/>
    </source>
</evidence>
<dbReference type="Proteomes" id="UP001207742">
    <property type="component" value="Unassembled WGS sequence"/>
</dbReference>
<dbReference type="InterPro" id="IPR012910">
    <property type="entry name" value="Plug_dom"/>
</dbReference>
<dbReference type="Pfam" id="PF07715">
    <property type="entry name" value="Plug"/>
    <property type="match status" value="1"/>
</dbReference>
<dbReference type="NCBIfam" id="TIGR04057">
    <property type="entry name" value="SusC_RagA_signa"/>
    <property type="match status" value="1"/>
</dbReference>
<dbReference type="Gene3D" id="2.170.130.10">
    <property type="entry name" value="TonB-dependent receptor, plug domain"/>
    <property type="match status" value="1"/>
</dbReference>
<feature type="domain" description="TonB-dependent receptor plug" evidence="5">
    <location>
        <begin position="241"/>
        <end position="377"/>
    </location>
</feature>
<name>A0ABT3IGD6_9BACT</name>
<protein>
    <submittedName>
        <fullName evidence="6">SusC/RagA family TonB-linked outer membrane protein</fullName>
    </submittedName>
</protein>
<accession>A0ABT3IGD6</accession>
<proteinExistence type="predicted"/>
<dbReference type="InterPro" id="IPR037066">
    <property type="entry name" value="Plug_dom_sf"/>
</dbReference>
<dbReference type="InterPro" id="IPR008969">
    <property type="entry name" value="CarboxyPept-like_regulatory"/>
</dbReference>
<keyword evidence="4" id="KW-1133">Transmembrane helix</keyword>
<dbReference type="Gene3D" id="2.60.40.1120">
    <property type="entry name" value="Carboxypeptidase-like, regulatory domain"/>
    <property type="match status" value="1"/>
</dbReference>
<dbReference type="NCBIfam" id="TIGR04056">
    <property type="entry name" value="OMP_RagA_SusC"/>
    <property type="match status" value="1"/>
</dbReference>
<evidence type="ECO:0000256" key="3">
    <source>
        <dbReference type="ARBA" id="ARBA00023237"/>
    </source>
</evidence>
<keyword evidence="7" id="KW-1185">Reference proteome</keyword>
<dbReference type="InterPro" id="IPR023996">
    <property type="entry name" value="TonB-dep_OMP_SusC/RagA"/>
</dbReference>
<dbReference type="SUPFAM" id="SSF56935">
    <property type="entry name" value="Porins"/>
    <property type="match status" value="1"/>
</dbReference>
<evidence type="ECO:0000259" key="5">
    <source>
        <dbReference type="Pfam" id="PF07715"/>
    </source>
</evidence>
<dbReference type="Pfam" id="PF13715">
    <property type="entry name" value="CarbopepD_reg_2"/>
    <property type="match status" value="1"/>
</dbReference>
<keyword evidence="3" id="KW-0998">Cell outer membrane</keyword>
<comment type="subcellular location">
    <subcellularLocation>
        <location evidence="1">Cell outer membrane</location>
    </subcellularLocation>
</comment>
<comment type="caution">
    <text evidence="6">The sequence shown here is derived from an EMBL/GenBank/DDBJ whole genome shotgun (WGS) entry which is preliminary data.</text>
</comment>
<keyword evidence="2 4" id="KW-0472">Membrane</keyword>
<dbReference type="SUPFAM" id="SSF49464">
    <property type="entry name" value="Carboxypeptidase regulatory domain-like"/>
    <property type="match status" value="1"/>
</dbReference>
<feature type="transmembrane region" description="Helical" evidence="4">
    <location>
        <begin position="26"/>
        <end position="48"/>
    </location>
</feature>
<gene>
    <name evidence="6" type="ORF">OL497_03905</name>
</gene>
<keyword evidence="4" id="KW-0812">Transmembrane</keyword>